<name>A0A9P6CME5_9AGAR</name>
<protein>
    <submittedName>
        <fullName evidence="4">Glycoside hydrolase family 95 protein</fullName>
    </submittedName>
</protein>
<dbReference type="InterPro" id="IPR016518">
    <property type="entry name" value="Alpha-L-fucosidase"/>
</dbReference>
<evidence type="ECO:0000313" key="4">
    <source>
        <dbReference type="EMBL" id="KAF9465864.1"/>
    </source>
</evidence>
<reference evidence="4" key="1">
    <citation type="submission" date="2020-11" db="EMBL/GenBank/DDBJ databases">
        <authorList>
            <consortium name="DOE Joint Genome Institute"/>
            <person name="Ahrendt S."/>
            <person name="Riley R."/>
            <person name="Andreopoulos W."/>
            <person name="Labutti K."/>
            <person name="Pangilinan J."/>
            <person name="Ruiz-Duenas F.J."/>
            <person name="Barrasa J.M."/>
            <person name="Sanchez-Garcia M."/>
            <person name="Camarero S."/>
            <person name="Miyauchi S."/>
            <person name="Serrano A."/>
            <person name="Linde D."/>
            <person name="Babiker R."/>
            <person name="Drula E."/>
            <person name="Ayuso-Fernandez I."/>
            <person name="Pacheco R."/>
            <person name="Padilla G."/>
            <person name="Ferreira P."/>
            <person name="Barriuso J."/>
            <person name="Kellner H."/>
            <person name="Castanera R."/>
            <person name="Alfaro M."/>
            <person name="Ramirez L."/>
            <person name="Pisabarro A.G."/>
            <person name="Kuo A."/>
            <person name="Tritt A."/>
            <person name="Lipzen A."/>
            <person name="He G."/>
            <person name="Yan M."/>
            <person name="Ng V."/>
            <person name="Cullen D."/>
            <person name="Martin F."/>
            <person name="Rosso M.-N."/>
            <person name="Henrissat B."/>
            <person name="Hibbett D."/>
            <person name="Martinez A.T."/>
            <person name="Grigoriev I.V."/>
        </authorList>
    </citation>
    <scope>NUCLEOTIDE SEQUENCE</scope>
    <source>
        <strain evidence="4">CBS 247.69</strain>
    </source>
</reference>
<dbReference type="AlphaFoldDB" id="A0A9P6CME5"/>
<dbReference type="GO" id="GO:0005975">
    <property type="term" value="P:carbohydrate metabolic process"/>
    <property type="evidence" value="ECO:0007669"/>
    <property type="project" value="InterPro"/>
</dbReference>
<organism evidence="4 5">
    <name type="scientific">Collybia nuda</name>
    <dbReference type="NCBI Taxonomy" id="64659"/>
    <lineage>
        <taxon>Eukaryota</taxon>
        <taxon>Fungi</taxon>
        <taxon>Dikarya</taxon>
        <taxon>Basidiomycota</taxon>
        <taxon>Agaricomycotina</taxon>
        <taxon>Agaricomycetes</taxon>
        <taxon>Agaricomycetidae</taxon>
        <taxon>Agaricales</taxon>
        <taxon>Tricholomatineae</taxon>
        <taxon>Clitocybaceae</taxon>
        <taxon>Collybia</taxon>
    </lineage>
</organism>
<evidence type="ECO:0000259" key="1">
    <source>
        <dbReference type="Pfam" id="PF14498"/>
    </source>
</evidence>
<feature type="domain" description="Alpha fucosidase A-like C-terminal" evidence="2">
    <location>
        <begin position="809"/>
        <end position="854"/>
    </location>
</feature>
<dbReference type="PANTHER" id="PTHR31084:SF3">
    <property type="entry name" value="ALPHA-FUCOSIDASE A"/>
    <property type="match status" value="1"/>
</dbReference>
<dbReference type="Gene3D" id="1.50.10.10">
    <property type="match status" value="1"/>
</dbReference>
<evidence type="ECO:0000259" key="3">
    <source>
        <dbReference type="Pfam" id="PF22124"/>
    </source>
</evidence>
<dbReference type="GO" id="GO:0004560">
    <property type="term" value="F:alpha-L-fucosidase activity"/>
    <property type="evidence" value="ECO:0007669"/>
    <property type="project" value="InterPro"/>
</dbReference>
<feature type="domain" description="Glycosyl hydrolase family 95 catalytic" evidence="3">
    <location>
        <begin position="368"/>
        <end position="795"/>
    </location>
</feature>
<comment type="caution">
    <text evidence="4">The sequence shown here is derived from an EMBL/GenBank/DDBJ whole genome shotgun (WGS) entry which is preliminary data.</text>
</comment>
<dbReference type="Pfam" id="PF14498">
    <property type="entry name" value="Glyco_hyd_65N_2"/>
    <property type="match status" value="1"/>
</dbReference>
<dbReference type="Pfam" id="PF22124">
    <property type="entry name" value="Glyco_hydro_95_cat"/>
    <property type="match status" value="1"/>
</dbReference>
<sequence length="886" mass="97105">MVLTYLFHDSTLISWGLFRNFLPSPPPILQQTIEMWKSRVLLTLAQLATLTVSAPSGFPTSGNGLWYTTTGNVWSREWLPVGNGYLGAMVPGGTSNEVTQLNIESLWSGGPFADKSYNGGNKQSGEREATAQAMQKIRQTIFDSPTGDIEDIKILATDSGAYGSYAGAGYLVSGINTTGTISNYARWLDLDQGLARTSWTQSGANYLRSTFCSHPTQACVQHITSTISSSASGGLPALTYAFSSALESGLPTPNITCQDPSTLRIRGFVDTPGMLYEIIARVRVTTTAASPPNAVKCIQFPVPFGAPPNATIEIAGGVAREAWVSWVGGTEYSMDAGDAVHDFSFRGPDPHDALLRLINPPSTGIIDYSRILAQHVADYKAALTDKFSLSLGQTPRLDVPTDVVKAEYKTDVGDPYLEWLLFNYGRYLLVSSGRGVLPANLQGKWANGHGNAWSSDYHANINIQMNYWSAEMTNLNVHRPLFDYFQKTWAPRGEFTAQVLYNITRGWVVHNEVNVFGHSGMKAWENSALWANYPEANVWMMMHVWDHFDYNNDIAWWKAQGWPLIKAVASFHLDKLIPDLYFKDSSLVVSPCNSPEQEPITFGCAHAQQMIWELFNAVEKGFAASGDTDKAFLAEVKRKRAQMDKGLRIGSWGQLQEWKIDRDSPADTHRHLSHLIGLYPGYSITGYDTAINGGLLINGTRATYTRAQVIDAATVSLAHRGDGTGPDADSGWEKAWRAAAWAQLGNAEKFYHILTYGIAINFGANLFSLYNPYNPDPIFQIDANLAYPSALLNALIQAPDVASISTPLTITILPALPKQWPTGAIRGARVRGGMTVDLKWSSGRPNAVSIKVDAKVVQRPVRIVYGGKTIGSFVTSSGSSRSFTRF</sequence>
<dbReference type="Proteomes" id="UP000807353">
    <property type="component" value="Unassembled WGS sequence"/>
</dbReference>
<dbReference type="PIRSF" id="PIRSF007663">
    <property type="entry name" value="UCP007663"/>
    <property type="match status" value="1"/>
</dbReference>
<dbReference type="InterPro" id="IPR049053">
    <property type="entry name" value="AFCA-like_C"/>
</dbReference>
<gene>
    <name evidence="4" type="ORF">BDZ94DRAFT_1252430</name>
</gene>
<dbReference type="InterPro" id="IPR027414">
    <property type="entry name" value="GH95_N_dom"/>
</dbReference>
<dbReference type="SUPFAM" id="SSF48208">
    <property type="entry name" value="Six-hairpin glycosidases"/>
    <property type="match status" value="1"/>
</dbReference>
<dbReference type="InterPro" id="IPR012341">
    <property type="entry name" value="6hp_glycosidase-like_sf"/>
</dbReference>
<dbReference type="Pfam" id="PF21307">
    <property type="entry name" value="Glyco_hydro_95_C"/>
    <property type="match status" value="1"/>
</dbReference>
<keyword evidence="5" id="KW-1185">Reference proteome</keyword>
<keyword evidence="4" id="KW-0378">Hydrolase</keyword>
<feature type="domain" description="Glycosyl hydrolase family 95 N-terminal" evidence="1">
    <location>
        <begin position="65"/>
        <end position="290"/>
    </location>
</feature>
<evidence type="ECO:0000313" key="5">
    <source>
        <dbReference type="Proteomes" id="UP000807353"/>
    </source>
</evidence>
<accession>A0A9P6CME5</accession>
<evidence type="ECO:0000259" key="2">
    <source>
        <dbReference type="Pfam" id="PF21307"/>
    </source>
</evidence>
<dbReference type="InterPro" id="IPR008928">
    <property type="entry name" value="6-hairpin_glycosidase_sf"/>
</dbReference>
<dbReference type="PANTHER" id="PTHR31084">
    <property type="entry name" value="ALPHA-L-FUCOSIDASE 2"/>
    <property type="match status" value="1"/>
</dbReference>
<proteinExistence type="predicted"/>
<dbReference type="EMBL" id="MU150244">
    <property type="protein sequence ID" value="KAF9465864.1"/>
    <property type="molecule type" value="Genomic_DNA"/>
</dbReference>
<dbReference type="OrthoDB" id="2848340at2759"/>
<dbReference type="InterPro" id="IPR054363">
    <property type="entry name" value="GH95_cat"/>
</dbReference>